<evidence type="ECO:0000256" key="1">
    <source>
        <dbReference type="ARBA" id="ARBA00023013"/>
    </source>
</evidence>
<feature type="region of interest" description="Disordered" evidence="3">
    <location>
        <begin position="79"/>
        <end position="125"/>
    </location>
</feature>
<keyword evidence="5" id="KW-1185">Reference proteome</keyword>
<dbReference type="Proteomes" id="UP001359559">
    <property type="component" value="Unassembled WGS sequence"/>
</dbReference>
<dbReference type="GO" id="GO:0005634">
    <property type="term" value="C:nucleus"/>
    <property type="evidence" value="ECO:0007669"/>
    <property type="project" value="TreeGrafter"/>
</dbReference>
<evidence type="ECO:0000256" key="2">
    <source>
        <dbReference type="ARBA" id="ARBA00023306"/>
    </source>
</evidence>
<comment type="caution">
    <text evidence="4">The sequence shown here is derived from an EMBL/GenBank/DDBJ whole genome shotgun (WGS) entry which is preliminary data.</text>
</comment>
<reference evidence="4 5" key="1">
    <citation type="submission" date="2024-01" db="EMBL/GenBank/DDBJ databases">
        <title>The genomes of 5 underutilized Papilionoideae crops provide insights into root nodulation and disease resistance.</title>
        <authorList>
            <person name="Yuan L."/>
        </authorList>
    </citation>
    <scope>NUCLEOTIDE SEQUENCE [LARGE SCALE GENOMIC DNA]</scope>
    <source>
        <strain evidence="4">LY-2023</strain>
        <tissue evidence="4">Leaf</tissue>
    </source>
</reference>
<feature type="compositionally biased region" description="Basic residues" evidence="3">
    <location>
        <begin position="113"/>
        <end position="123"/>
    </location>
</feature>
<dbReference type="EMBL" id="JAYKXN010000008">
    <property type="protein sequence ID" value="KAK7262451.1"/>
    <property type="molecule type" value="Genomic_DNA"/>
</dbReference>
<proteinExistence type="predicted"/>
<gene>
    <name evidence="4" type="ORF">RJT34_30024</name>
</gene>
<keyword evidence="1" id="KW-0649">Protein kinase inhibitor</keyword>
<accession>A0AAN9I6Y4</accession>
<evidence type="ECO:0000313" key="5">
    <source>
        <dbReference type="Proteomes" id="UP001359559"/>
    </source>
</evidence>
<sequence>MLSKFLSSFCFMGHSSNLEVFFPKENNKHNLNEIHHLARQGSTREDHEFRPKQLLVGQEDNNVAASLDLKVKIPSLDEAEREKEYYDSNEGFKTPTSPEHRIPAMLPYPPAPRKPKSAKRKSFQPRTVLDVSQEIESLFPVDIGVAGKSKKIKLLPNS</sequence>
<protein>
    <submittedName>
        <fullName evidence="4">Uncharacterized protein</fullName>
    </submittedName>
</protein>
<dbReference type="PANTHER" id="PTHR33142">
    <property type="entry name" value="CYCLIN-DEPENDENT PROTEIN KINASE INHIBITOR SMR13"/>
    <property type="match status" value="1"/>
</dbReference>
<evidence type="ECO:0000313" key="4">
    <source>
        <dbReference type="EMBL" id="KAK7262451.1"/>
    </source>
</evidence>
<dbReference type="PANTHER" id="PTHR33142:SF66">
    <property type="entry name" value="CYCLIN-DEPENDENT PROTEIN KINASE INHIBITOR SMR3"/>
    <property type="match status" value="1"/>
</dbReference>
<name>A0AAN9I6Y4_CLITE</name>
<dbReference type="GO" id="GO:0032875">
    <property type="term" value="P:regulation of DNA endoreduplication"/>
    <property type="evidence" value="ECO:0007669"/>
    <property type="project" value="InterPro"/>
</dbReference>
<dbReference type="InterPro" id="IPR040389">
    <property type="entry name" value="SMR"/>
</dbReference>
<dbReference type="AlphaFoldDB" id="A0AAN9I6Y4"/>
<dbReference type="GO" id="GO:0004860">
    <property type="term" value="F:protein kinase inhibitor activity"/>
    <property type="evidence" value="ECO:0007669"/>
    <property type="project" value="UniProtKB-KW"/>
</dbReference>
<organism evidence="4 5">
    <name type="scientific">Clitoria ternatea</name>
    <name type="common">Butterfly pea</name>
    <dbReference type="NCBI Taxonomy" id="43366"/>
    <lineage>
        <taxon>Eukaryota</taxon>
        <taxon>Viridiplantae</taxon>
        <taxon>Streptophyta</taxon>
        <taxon>Embryophyta</taxon>
        <taxon>Tracheophyta</taxon>
        <taxon>Spermatophyta</taxon>
        <taxon>Magnoliopsida</taxon>
        <taxon>eudicotyledons</taxon>
        <taxon>Gunneridae</taxon>
        <taxon>Pentapetalae</taxon>
        <taxon>rosids</taxon>
        <taxon>fabids</taxon>
        <taxon>Fabales</taxon>
        <taxon>Fabaceae</taxon>
        <taxon>Papilionoideae</taxon>
        <taxon>50 kb inversion clade</taxon>
        <taxon>NPAAA clade</taxon>
        <taxon>indigoferoid/millettioid clade</taxon>
        <taxon>Phaseoleae</taxon>
        <taxon>Clitoria</taxon>
    </lineage>
</organism>
<evidence type="ECO:0000256" key="3">
    <source>
        <dbReference type="SAM" id="MobiDB-lite"/>
    </source>
</evidence>
<keyword evidence="2" id="KW-0131">Cell cycle</keyword>